<dbReference type="AlphaFoldDB" id="A0A4Z1E2M0"/>
<dbReference type="GO" id="GO:0019556">
    <property type="term" value="P:L-histidine catabolic process to glutamate and formamide"/>
    <property type="evidence" value="ECO:0007669"/>
    <property type="project" value="UniProtKB-UniPathway"/>
</dbReference>
<dbReference type="InterPro" id="IPR035400">
    <property type="entry name" value="Urocanase_N"/>
</dbReference>
<evidence type="ECO:0000313" key="8">
    <source>
        <dbReference type="EMBL" id="TGO06285.1"/>
    </source>
</evidence>
<evidence type="ECO:0000313" key="9">
    <source>
        <dbReference type="Proteomes" id="UP000297318"/>
    </source>
</evidence>
<dbReference type="EC" id="4.2.1.49" evidence="4"/>
<keyword evidence="2" id="KW-0520">NAD</keyword>
<dbReference type="GO" id="GO:0019557">
    <property type="term" value="P:L-histidine catabolic process to glutamate and formate"/>
    <property type="evidence" value="ECO:0007669"/>
    <property type="project" value="UniProtKB-UniPathway"/>
</dbReference>
<reference evidence="8 9" key="1">
    <citation type="submission" date="2018-11" db="EMBL/GenBank/DDBJ databases">
        <title>Complete genome sequencing of the Actinobacteria Serinibacter sp. K3-2.</title>
        <authorList>
            <person name="Rakitin A.L."/>
            <person name="Beletsky A.V."/>
            <person name="Mardanov A.V."/>
            <person name="Ravin N.V."/>
            <person name="Gromova A.S."/>
            <person name="Filippova S.N."/>
            <person name="Gal'Chenko V.F."/>
        </authorList>
    </citation>
    <scope>NUCLEOTIDE SEQUENCE [LARGE SCALE GENOMIC DNA]</scope>
    <source>
        <strain evidence="8 9">K3-2</strain>
    </source>
</reference>
<dbReference type="Pfam" id="PF17392">
    <property type="entry name" value="Urocanase_C"/>
    <property type="match status" value="1"/>
</dbReference>
<dbReference type="GO" id="GO:0016153">
    <property type="term" value="F:urocanate hydratase activity"/>
    <property type="evidence" value="ECO:0007669"/>
    <property type="project" value="UniProtKB-UniRule"/>
</dbReference>
<dbReference type="Pfam" id="PF17391">
    <property type="entry name" value="Urocanase_N"/>
    <property type="match status" value="1"/>
</dbReference>
<feature type="domain" description="Urocanase Rossmann-like" evidence="5">
    <location>
        <begin position="142"/>
        <end position="339"/>
    </location>
</feature>
<dbReference type="Gene3D" id="3.40.1770.10">
    <property type="entry name" value="Urocanase superfamily"/>
    <property type="match status" value="1"/>
</dbReference>
<name>A0A4Z1E2M0_9MICO</name>
<dbReference type="NCBIfam" id="TIGR01228">
    <property type="entry name" value="hutU"/>
    <property type="match status" value="1"/>
</dbReference>
<dbReference type="EMBL" id="RHPJ01000001">
    <property type="protein sequence ID" value="TGO06285.1"/>
    <property type="molecule type" value="Genomic_DNA"/>
</dbReference>
<comment type="cofactor">
    <cofactor evidence="1">
        <name>NAD(+)</name>
        <dbReference type="ChEBI" id="CHEBI:57540"/>
    </cofactor>
</comment>
<dbReference type="PIRSF" id="PIRSF001423">
    <property type="entry name" value="Urocanate_hydrat"/>
    <property type="match status" value="1"/>
</dbReference>
<dbReference type="Proteomes" id="UP000297318">
    <property type="component" value="Unassembled WGS sequence"/>
</dbReference>
<keyword evidence="3" id="KW-0456">Lyase</keyword>
<comment type="caution">
    <text evidence="8">The sequence shown here is derived from an EMBL/GenBank/DDBJ whole genome shotgun (WGS) entry which is preliminary data.</text>
</comment>
<dbReference type="InterPro" id="IPR036190">
    <property type="entry name" value="Urocanase_sf"/>
</dbReference>
<proteinExistence type="predicted"/>
<dbReference type="InterPro" id="IPR035085">
    <property type="entry name" value="Urocanase_Rossmann-like"/>
</dbReference>
<evidence type="ECO:0000259" key="7">
    <source>
        <dbReference type="Pfam" id="PF17392"/>
    </source>
</evidence>
<organism evidence="8 9">
    <name type="scientific">Serinibacter arcticus</name>
    <dbReference type="NCBI Taxonomy" id="1655435"/>
    <lineage>
        <taxon>Bacteria</taxon>
        <taxon>Bacillati</taxon>
        <taxon>Actinomycetota</taxon>
        <taxon>Actinomycetes</taxon>
        <taxon>Micrococcales</taxon>
        <taxon>Beutenbergiaceae</taxon>
        <taxon>Serinibacter</taxon>
    </lineage>
</organism>
<dbReference type="Gene3D" id="3.40.50.10730">
    <property type="entry name" value="Urocanase like domains"/>
    <property type="match status" value="1"/>
</dbReference>
<keyword evidence="9" id="KW-1185">Reference proteome</keyword>
<dbReference type="InterPro" id="IPR023637">
    <property type="entry name" value="Urocanase-like"/>
</dbReference>
<evidence type="ECO:0000256" key="3">
    <source>
        <dbReference type="ARBA" id="ARBA00023239"/>
    </source>
</evidence>
<accession>A0A4Z1E2M0</accession>
<sequence length="587" mass="61976">MTALSPILARGAEPLRAHRGTELRARSWRAEGLLRMFENVLEVGERPQDLVVYAAIGKAARDWDAAARIATALLELDVADTLVLQSGIPVGTLPTHDGAPLVLSAVNNTVGNWATADRFYDRFAAGQTIWGGLTAAAWQYIGRQGVLAGTYELLGAVAARHFGGRTPEHLRGRWMLTAGMGGMGSSQPISAAILGLSSLTVEADPVKIERLRSAGGLDVVAEDLESALAALHHALDAGEVIAVGLLGNAAETFPAVAERGLVPDVVTDQTAAHDVRFGYLPVGYSLESWAATRESDPQRVERDARASIARQVEAMLALARAGAVVFENGNNLRVQAIASLDDTVPVGRESRESAERRILSIPGFMEGYLRPLFARGIGPFRWVALSGDARDLDRIDAEVSALFPQRPEIAAWIALARQHVPEQGLPARSCWLGLGERSAIAVRVNELVASGELTAPVLFSRDHLDSAGMTHPRIGTEGMRDRSDGVTDWPLLDAMVLSATGADLVAIHSGGGGYAGWMQSTGVSIVADGAASTAQRLTRALDGDSGLGVLRHAQAGYPEAAASAAAGGETCQAPVAWFGRNEGERDA</sequence>
<evidence type="ECO:0000259" key="5">
    <source>
        <dbReference type="Pfam" id="PF01175"/>
    </source>
</evidence>
<evidence type="ECO:0000259" key="6">
    <source>
        <dbReference type="Pfam" id="PF17391"/>
    </source>
</evidence>
<protein>
    <recommendedName>
        <fullName evidence="4">Urocanate hydratase</fullName>
        <ecNumber evidence="4">4.2.1.49</ecNumber>
    </recommendedName>
</protein>
<dbReference type="Pfam" id="PF01175">
    <property type="entry name" value="Urocanase"/>
    <property type="match status" value="1"/>
</dbReference>
<evidence type="ECO:0000256" key="1">
    <source>
        <dbReference type="ARBA" id="ARBA00001911"/>
    </source>
</evidence>
<dbReference type="InterPro" id="IPR035401">
    <property type="entry name" value="Urocanase_C"/>
</dbReference>
<dbReference type="InterPro" id="IPR038364">
    <property type="entry name" value="Urocanase_central_sf"/>
</dbReference>
<dbReference type="RefSeq" id="WP_199241476.1">
    <property type="nucleotide sequence ID" value="NZ_RHPJ01000001.1"/>
</dbReference>
<feature type="domain" description="Urocanase C-terminal" evidence="7">
    <location>
        <begin position="371"/>
        <end position="564"/>
    </location>
</feature>
<evidence type="ECO:0000256" key="2">
    <source>
        <dbReference type="ARBA" id="ARBA00023027"/>
    </source>
</evidence>
<dbReference type="PANTHER" id="PTHR12216:SF4">
    <property type="entry name" value="UROCANATE HYDRATASE"/>
    <property type="match status" value="1"/>
</dbReference>
<feature type="domain" description="Urocanase N-terminal" evidence="6">
    <location>
        <begin position="15"/>
        <end position="138"/>
    </location>
</feature>
<gene>
    <name evidence="8" type="ORF">SERN_0477</name>
</gene>
<dbReference type="SUPFAM" id="SSF111326">
    <property type="entry name" value="Urocanase"/>
    <property type="match status" value="1"/>
</dbReference>
<dbReference type="PANTHER" id="PTHR12216">
    <property type="entry name" value="UROCANATE HYDRATASE"/>
    <property type="match status" value="1"/>
</dbReference>
<evidence type="ECO:0000256" key="4">
    <source>
        <dbReference type="NCBIfam" id="TIGR01228"/>
    </source>
</evidence>
<dbReference type="NCBIfam" id="NF003820">
    <property type="entry name" value="PRK05414.1"/>
    <property type="match status" value="1"/>
</dbReference>
<dbReference type="UniPathway" id="UPA00379">
    <property type="reaction ID" value="UER00550"/>
</dbReference>